<accession>A0ABM8DVX3</accession>
<feature type="transmembrane region" description="Helical" evidence="1">
    <location>
        <begin position="60"/>
        <end position="81"/>
    </location>
</feature>
<feature type="domain" description="GGDEF" evidence="2">
    <location>
        <begin position="245"/>
        <end position="376"/>
    </location>
</feature>
<dbReference type="Proteomes" id="UP001317779">
    <property type="component" value="Chromosome"/>
</dbReference>
<proteinExistence type="predicted"/>
<feature type="transmembrane region" description="Helical" evidence="1">
    <location>
        <begin position="6"/>
        <end position="27"/>
    </location>
</feature>
<evidence type="ECO:0000256" key="1">
    <source>
        <dbReference type="SAM" id="Phobius"/>
    </source>
</evidence>
<dbReference type="SUPFAM" id="SSF55073">
    <property type="entry name" value="Nucleotide cyclase"/>
    <property type="match status" value="1"/>
</dbReference>
<keyword evidence="1" id="KW-1133">Transmembrane helix</keyword>
<keyword evidence="4" id="KW-1185">Reference proteome</keyword>
<keyword evidence="1" id="KW-0812">Transmembrane</keyword>
<feature type="transmembrane region" description="Helical" evidence="1">
    <location>
        <begin position="114"/>
        <end position="139"/>
    </location>
</feature>
<evidence type="ECO:0000313" key="4">
    <source>
        <dbReference type="Proteomes" id="UP001317779"/>
    </source>
</evidence>
<keyword evidence="1" id="KW-0472">Membrane</keyword>
<name>A0ABM8DVX3_9MICO</name>
<feature type="transmembrane region" description="Helical" evidence="1">
    <location>
        <begin position="191"/>
        <end position="211"/>
    </location>
</feature>
<dbReference type="PROSITE" id="PS50887">
    <property type="entry name" value="GGDEF"/>
    <property type="match status" value="1"/>
</dbReference>
<feature type="transmembrane region" description="Helical" evidence="1">
    <location>
        <begin position="151"/>
        <end position="171"/>
    </location>
</feature>
<protein>
    <recommendedName>
        <fullName evidence="2">GGDEF domain-containing protein</fullName>
    </recommendedName>
</protein>
<organism evidence="3 4">
    <name type="scientific">Microbacterium terricola</name>
    <dbReference type="NCBI Taxonomy" id="344163"/>
    <lineage>
        <taxon>Bacteria</taxon>
        <taxon>Bacillati</taxon>
        <taxon>Actinomycetota</taxon>
        <taxon>Actinomycetes</taxon>
        <taxon>Micrococcales</taxon>
        <taxon>Microbacteriaceae</taxon>
        <taxon>Microbacterium</taxon>
    </lineage>
</organism>
<feature type="transmembrane region" description="Helical" evidence="1">
    <location>
        <begin position="34"/>
        <end position="54"/>
    </location>
</feature>
<evidence type="ECO:0000313" key="3">
    <source>
        <dbReference type="EMBL" id="BDV29762.1"/>
    </source>
</evidence>
<sequence length="378" mass="39866">MINSGLGVVLVALTTLCTAVIIGLGFLPRPSRASAIWSLAFAIAMISSYAWVAANAADSAVLRAASAGTELGSTAFVWVGLRARRNASRLYWPVALTFTIGGATLLAATATTDYYAFVFRVVFALGAVFAALIVTELVALGATLRDEALPLALGSAAFLIFAVVGIIDGAIQLINTGTLAARDGLTLLRDLNLMGSIVYLVAALITLLLLTRLGAVDTAIRHTEASSFRAVANDRLQRAETAGDEWWCVLDIRLDDPVDLREASSTAAFLRIAEKFRADVRSALPPDADIEARGDTGFVALLPRPEGAVRQLLSQLLEQVAKGEPDQPIAVRLSASIGWADVDAVGYDLDALLAAAEEANTDAQRAGGDRWERASVTV</sequence>
<dbReference type="RefSeq" id="WP_263796392.1">
    <property type="nucleotide sequence ID" value="NZ_AP027141.1"/>
</dbReference>
<reference evidence="3 4" key="1">
    <citation type="submission" date="2022-12" db="EMBL/GenBank/DDBJ databases">
        <title>Microbacterium terricola strain KV-448 chromosome, complete genome.</title>
        <authorList>
            <person name="Oshima T."/>
            <person name="Moriya T."/>
            <person name="Bessho Y."/>
        </authorList>
    </citation>
    <scope>NUCLEOTIDE SEQUENCE [LARGE SCALE GENOMIC DNA]</scope>
    <source>
        <strain evidence="3 4">KV-448</strain>
    </source>
</reference>
<dbReference type="InterPro" id="IPR043128">
    <property type="entry name" value="Rev_trsase/Diguanyl_cyclase"/>
</dbReference>
<dbReference type="EMBL" id="AP027141">
    <property type="protein sequence ID" value="BDV29762.1"/>
    <property type="molecule type" value="Genomic_DNA"/>
</dbReference>
<dbReference type="Gene3D" id="3.30.70.270">
    <property type="match status" value="1"/>
</dbReference>
<feature type="transmembrane region" description="Helical" evidence="1">
    <location>
        <begin position="90"/>
        <end position="108"/>
    </location>
</feature>
<evidence type="ECO:0000259" key="2">
    <source>
        <dbReference type="PROSITE" id="PS50887"/>
    </source>
</evidence>
<gene>
    <name evidence="3" type="ORF">Microterr_04220</name>
</gene>
<dbReference type="InterPro" id="IPR029787">
    <property type="entry name" value="Nucleotide_cyclase"/>
</dbReference>
<dbReference type="InterPro" id="IPR000160">
    <property type="entry name" value="GGDEF_dom"/>
</dbReference>